<dbReference type="OMA" id="WCFLTII"/>
<dbReference type="NCBIfam" id="NF038013">
    <property type="entry name" value="AceTr_1"/>
    <property type="match status" value="1"/>
</dbReference>
<dbReference type="InterPro" id="IPR000791">
    <property type="entry name" value="Gpr1/Fun34/SatP-like"/>
</dbReference>
<evidence type="ECO:0000256" key="6">
    <source>
        <dbReference type="SAM" id="MobiDB-lite"/>
    </source>
</evidence>
<evidence type="ECO:0000256" key="4">
    <source>
        <dbReference type="ARBA" id="ARBA00022989"/>
    </source>
</evidence>
<dbReference type="OrthoDB" id="3648309at2759"/>
<dbReference type="PANTHER" id="PTHR31123">
    <property type="entry name" value="ACCUMULATION OF DYADS PROTEIN 2-RELATED"/>
    <property type="match status" value="1"/>
</dbReference>
<feature type="region of interest" description="Disordered" evidence="6">
    <location>
        <begin position="1"/>
        <end position="21"/>
    </location>
</feature>
<keyword evidence="4 7" id="KW-1133">Transmembrane helix</keyword>
<dbReference type="GO" id="GO:0015123">
    <property type="term" value="F:acetate transmembrane transporter activity"/>
    <property type="evidence" value="ECO:0007669"/>
    <property type="project" value="TreeGrafter"/>
</dbReference>
<evidence type="ECO:0000313" key="8">
    <source>
        <dbReference type="EMBL" id="EEP78198.1"/>
    </source>
</evidence>
<dbReference type="AlphaFoldDB" id="C4JNP5"/>
<keyword evidence="3 7" id="KW-0812">Transmembrane</keyword>
<evidence type="ECO:0000256" key="2">
    <source>
        <dbReference type="ARBA" id="ARBA00005587"/>
    </source>
</evidence>
<dbReference type="GO" id="GO:0005886">
    <property type="term" value="C:plasma membrane"/>
    <property type="evidence" value="ECO:0007669"/>
    <property type="project" value="TreeGrafter"/>
</dbReference>
<dbReference type="Proteomes" id="UP000002058">
    <property type="component" value="Unassembled WGS sequence"/>
</dbReference>
<dbReference type="EMBL" id="CH476616">
    <property type="protein sequence ID" value="EEP78198.1"/>
    <property type="molecule type" value="Genomic_DNA"/>
</dbReference>
<feature type="transmembrane region" description="Helical" evidence="7">
    <location>
        <begin position="70"/>
        <end position="92"/>
    </location>
</feature>
<dbReference type="RefSeq" id="XP_002543527.1">
    <property type="nucleotide sequence ID" value="XM_002543481.1"/>
</dbReference>
<dbReference type="VEuPathDB" id="FungiDB:UREG_03043"/>
<dbReference type="Pfam" id="PF01184">
    <property type="entry name" value="Gpr1_Fun34_YaaH"/>
    <property type="match status" value="1"/>
</dbReference>
<organism evidence="8 9">
    <name type="scientific">Uncinocarpus reesii (strain UAMH 1704)</name>
    <dbReference type="NCBI Taxonomy" id="336963"/>
    <lineage>
        <taxon>Eukaryota</taxon>
        <taxon>Fungi</taxon>
        <taxon>Dikarya</taxon>
        <taxon>Ascomycota</taxon>
        <taxon>Pezizomycotina</taxon>
        <taxon>Eurotiomycetes</taxon>
        <taxon>Eurotiomycetidae</taxon>
        <taxon>Onygenales</taxon>
        <taxon>Onygenaceae</taxon>
        <taxon>Uncinocarpus</taxon>
    </lineage>
</organism>
<dbReference type="InParanoid" id="C4JNP5"/>
<dbReference type="STRING" id="336963.C4JNP5"/>
<evidence type="ECO:0000313" key="9">
    <source>
        <dbReference type="Proteomes" id="UP000002058"/>
    </source>
</evidence>
<dbReference type="KEGG" id="ure:UREG_03043"/>
<dbReference type="InterPro" id="IPR051633">
    <property type="entry name" value="AceTr"/>
</dbReference>
<evidence type="ECO:0000256" key="5">
    <source>
        <dbReference type="ARBA" id="ARBA00023136"/>
    </source>
</evidence>
<feature type="transmembrane region" description="Helical" evidence="7">
    <location>
        <begin position="138"/>
        <end position="161"/>
    </location>
</feature>
<dbReference type="GeneID" id="8439390"/>
<evidence type="ECO:0000256" key="3">
    <source>
        <dbReference type="ARBA" id="ARBA00022692"/>
    </source>
</evidence>
<reference evidence="9" key="1">
    <citation type="journal article" date="2009" name="Genome Res.">
        <title>Comparative genomic analyses of the human fungal pathogens Coccidioides and their relatives.</title>
        <authorList>
            <person name="Sharpton T.J."/>
            <person name="Stajich J.E."/>
            <person name="Rounsley S.D."/>
            <person name="Gardner M.J."/>
            <person name="Wortman J.R."/>
            <person name="Jordar V.S."/>
            <person name="Maiti R."/>
            <person name="Kodira C.D."/>
            <person name="Neafsey D.E."/>
            <person name="Zeng Q."/>
            <person name="Hung C.-Y."/>
            <person name="McMahan C."/>
            <person name="Muszewska A."/>
            <person name="Grynberg M."/>
            <person name="Mandel M.A."/>
            <person name="Kellner E.M."/>
            <person name="Barker B.M."/>
            <person name="Galgiani J.N."/>
            <person name="Orbach M.J."/>
            <person name="Kirkland T.N."/>
            <person name="Cole G.T."/>
            <person name="Henn M.R."/>
            <person name="Birren B.W."/>
            <person name="Taylor J.W."/>
        </authorList>
    </citation>
    <scope>NUCLEOTIDE SEQUENCE [LARGE SCALE GENOMIC DNA]</scope>
    <source>
        <strain evidence="9">UAMH 1704</strain>
    </source>
</reference>
<comment type="subcellular location">
    <subcellularLocation>
        <location evidence="1">Membrane</location>
        <topology evidence="1">Multi-pass membrane protein</topology>
    </subcellularLocation>
</comment>
<comment type="similarity">
    <text evidence="2">Belongs to the acetate uptake transporter (AceTr) (TC 2.A.96) family.</text>
</comment>
<feature type="transmembrane region" description="Helical" evidence="7">
    <location>
        <begin position="233"/>
        <end position="253"/>
    </location>
</feature>
<accession>C4JNP5</accession>
<evidence type="ECO:0008006" key="10">
    <source>
        <dbReference type="Google" id="ProtNLM"/>
    </source>
</evidence>
<keyword evidence="9" id="KW-1185">Reference proteome</keyword>
<proteinExistence type="inferred from homology"/>
<feature type="transmembrane region" description="Helical" evidence="7">
    <location>
        <begin position="195"/>
        <end position="218"/>
    </location>
</feature>
<name>C4JNP5_UNCRE</name>
<gene>
    <name evidence="8" type="ORF">UREG_03043</name>
</gene>
<dbReference type="PANTHER" id="PTHR31123:SF1">
    <property type="entry name" value="ACCUMULATION OF DYADS PROTEIN 2-RELATED"/>
    <property type="match status" value="1"/>
</dbReference>
<sequence length="277" mass="29686">MSFEQPRDAGMPPAPMHGVQFQDANSMNGTAASSTHHNPFYVKDGDTPRIFTVSQVPHPPFEKLGNPGPLGLLSFAVTTFVLGLYQCGAGLPHSNPRGDVGPDAAIFGLAIFMGGMAQLIAGIMEFRVGNTFGTTVHISYGAFWLSYAMFHVPSLGMAAAYRGDERAISFAIGIYLILWCFLTFLFLLAALRTNIAIVSVFTTLVLAFLFLSIANFIATTHPDAAIAVNKTGGAISVVCAFLAFYAGSSGLMLPETTFIRFPLGKFKSPEDHPHTKV</sequence>
<feature type="transmembrane region" description="Helical" evidence="7">
    <location>
        <begin position="167"/>
        <end position="188"/>
    </location>
</feature>
<dbReference type="eggNOG" id="ENOG502SDTM">
    <property type="taxonomic scope" value="Eukaryota"/>
</dbReference>
<keyword evidence="5 7" id="KW-0472">Membrane</keyword>
<protein>
    <recommendedName>
        <fullName evidence="10">Gpr1 family protein</fullName>
    </recommendedName>
</protein>
<feature type="transmembrane region" description="Helical" evidence="7">
    <location>
        <begin position="104"/>
        <end position="126"/>
    </location>
</feature>
<evidence type="ECO:0000256" key="7">
    <source>
        <dbReference type="SAM" id="Phobius"/>
    </source>
</evidence>
<evidence type="ECO:0000256" key="1">
    <source>
        <dbReference type="ARBA" id="ARBA00004141"/>
    </source>
</evidence>
<dbReference type="HOGENOM" id="CLU_051062_1_1_1"/>